<dbReference type="AlphaFoldDB" id="A0A8S3WIP2"/>
<name>A0A8S3WIP2_PARAO</name>
<evidence type="ECO:0000256" key="1">
    <source>
        <dbReference type="SAM" id="SignalP"/>
    </source>
</evidence>
<accession>A0A8S3WIP2</accession>
<organism evidence="2 3">
    <name type="scientific">Parnassius apollo</name>
    <name type="common">Apollo butterfly</name>
    <name type="synonym">Papilio apollo</name>
    <dbReference type="NCBI Taxonomy" id="110799"/>
    <lineage>
        <taxon>Eukaryota</taxon>
        <taxon>Metazoa</taxon>
        <taxon>Ecdysozoa</taxon>
        <taxon>Arthropoda</taxon>
        <taxon>Hexapoda</taxon>
        <taxon>Insecta</taxon>
        <taxon>Pterygota</taxon>
        <taxon>Neoptera</taxon>
        <taxon>Endopterygota</taxon>
        <taxon>Lepidoptera</taxon>
        <taxon>Glossata</taxon>
        <taxon>Ditrysia</taxon>
        <taxon>Papilionoidea</taxon>
        <taxon>Papilionidae</taxon>
        <taxon>Parnassiinae</taxon>
        <taxon>Parnassini</taxon>
        <taxon>Parnassius</taxon>
        <taxon>Parnassius</taxon>
    </lineage>
</organism>
<gene>
    <name evidence="2" type="ORF">PAPOLLO_LOCUS6435</name>
</gene>
<protein>
    <submittedName>
        <fullName evidence="2">(apollo) hypothetical protein</fullName>
    </submittedName>
</protein>
<keyword evidence="3" id="KW-1185">Reference proteome</keyword>
<proteinExistence type="predicted"/>
<dbReference type="Proteomes" id="UP000691718">
    <property type="component" value="Unassembled WGS sequence"/>
</dbReference>
<dbReference type="EMBL" id="CAJQZP010000419">
    <property type="protein sequence ID" value="CAG4960838.1"/>
    <property type="molecule type" value="Genomic_DNA"/>
</dbReference>
<comment type="caution">
    <text evidence="2">The sequence shown here is derived from an EMBL/GenBank/DDBJ whole genome shotgun (WGS) entry which is preliminary data.</text>
</comment>
<keyword evidence="1" id="KW-0732">Signal</keyword>
<feature type="signal peptide" evidence="1">
    <location>
        <begin position="1"/>
        <end position="18"/>
    </location>
</feature>
<evidence type="ECO:0000313" key="2">
    <source>
        <dbReference type="EMBL" id="CAG4960838.1"/>
    </source>
</evidence>
<evidence type="ECO:0000313" key="3">
    <source>
        <dbReference type="Proteomes" id="UP000691718"/>
    </source>
</evidence>
<reference evidence="2" key="1">
    <citation type="submission" date="2021-04" db="EMBL/GenBank/DDBJ databases">
        <authorList>
            <person name="Tunstrom K."/>
        </authorList>
    </citation>
    <scope>NUCLEOTIDE SEQUENCE</scope>
</reference>
<dbReference type="OrthoDB" id="7071878at2759"/>
<sequence length="345" mass="39182">MKNSKLLIILLLVGTINADVVSEEYDEHEVITITKDFYRKNFIIYNAKHDVVNILVPTNSLNFDENDDEEKKENFDKYLILFFVEADVDTAGNIVDKGLYVYKNGQATKLLENGRDAAASSDNSTDVFFGAKDGIYMYDNKENKAVKYGSVTDDIIAIAKENATDVIYYLNKDHELYKVTDNGKKSVKINDVVGAQEIVLDRANNLYFYTEDKQVYVLNENGVKKFTELPEHPKSVKLIKPPVLEEGVVLLTFNAFYVLYPNGKCKLAQFVITSNAKPSAYAMEGTVVQYFAYHKKIYKYNLLEILAGDVFEDLNKLLEENQGIILNASPVNKISTCKIKKYKQI</sequence>
<feature type="chain" id="PRO_5035923404" evidence="1">
    <location>
        <begin position="19"/>
        <end position="345"/>
    </location>
</feature>